<keyword evidence="6" id="KW-1185">Reference proteome</keyword>
<protein>
    <submittedName>
        <fullName evidence="5">TonB-dependent receptor</fullName>
    </submittedName>
</protein>
<dbReference type="EMBL" id="JAJNEC010000005">
    <property type="protein sequence ID" value="MCD2424078.1"/>
    <property type="molecule type" value="Genomic_DNA"/>
</dbReference>
<evidence type="ECO:0000256" key="3">
    <source>
        <dbReference type="ARBA" id="ARBA00023237"/>
    </source>
</evidence>
<dbReference type="Gene3D" id="2.40.170.20">
    <property type="entry name" value="TonB-dependent receptor, beta-barrel domain"/>
    <property type="match status" value="1"/>
</dbReference>
<feature type="chain" id="PRO_5046269453" evidence="4">
    <location>
        <begin position="19"/>
        <end position="862"/>
    </location>
</feature>
<keyword evidence="4" id="KW-0732">Signal</keyword>
<keyword evidence="3" id="KW-0998">Cell outer membrane</keyword>
<evidence type="ECO:0000313" key="6">
    <source>
        <dbReference type="Proteomes" id="UP001199816"/>
    </source>
</evidence>
<evidence type="ECO:0000256" key="4">
    <source>
        <dbReference type="SAM" id="SignalP"/>
    </source>
</evidence>
<dbReference type="SUPFAM" id="SSF56935">
    <property type="entry name" value="Porins"/>
    <property type="match status" value="1"/>
</dbReference>
<evidence type="ECO:0000256" key="2">
    <source>
        <dbReference type="ARBA" id="ARBA00023136"/>
    </source>
</evidence>
<sequence length="862" mass="97558">MKTTIALTLAFVYLSGNAQSPPFMTARDTIPGNDSLTGDLKAEVAAQLPVISLDEADLDEGSSTIVSSVLAAGRNPFLSAAAFNFSAVRFRLRGYTNGDAVYLNGVDFTGLDNGFVPFGLWSGLTNVMRARQNAYGLEAADFAPNQLGLYTNIDMRAGAQWAQTQVGYALSNRNYRHRFLLTHGSGFDKKGWAYSFMLSTRYAQEGYIPGTFYRSLSYYAAADKRLNTRNLLSLIAFGVPTENGRQTASVQEAMDLAGTHFYNPSWGYQHGVKRNAAVTATFQPVFIGVYEYKPDTKTSWMTTLAYTFGKRKLSGFDWYNAPDPRPDYYRYLPGYYAKTQPAAAAALRTLLAGDPDLLQVNWNQLYEVNRANNVTIPNAGGEPGENVTGKRSLYILSNRVNALQRYMSNTVYRTRYSDRIGFAAGAGYQHQENEHYLEVKDLLGGDFWLNVNQFAERDFPNDPYSVQYDLDHPDQLKKTGEPYGYHYRMMMSRISAWVQLTLTGQRLDAFLNVHAVQTQFYRKGLNRNGLFPDDSYGPSARQQFIDPGWKAGLTYKRDGRNYFFISGGYFRTPPLFDNVFIAPRTRNALQQHPLKSETAWSAEGGYKHHSPRMRIGLTGYYTEIKDAYDIMTFYHDQYRNFVNYALRGIHTVHFGGEIGVEAKLSAAWSFNGAAAVGRYYYNSRPHAVVTVDNDAALLTEQVVYLKNFRVPSTPQNAYSAGFFYRSPRYWFLSLSGNYFDQSWLSVNPIRRTVAAIGDADPSSSGMQELIDRITVQEKFPAQFTLDLFGGWSKRLRYTIHKKPVYLVFSIGMNNLLNNINIRSGGFEQLRFNVEDKDPDTFPPKYYYAYGLNYYAGVMLRFK</sequence>
<dbReference type="InterPro" id="IPR036942">
    <property type="entry name" value="Beta-barrel_TonB_sf"/>
</dbReference>
<accession>A0ABS8PSP1</accession>
<feature type="signal peptide" evidence="4">
    <location>
        <begin position="1"/>
        <end position="18"/>
    </location>
</feature>
<name>A0ABS8PSP1_9BACT</name>
<dbReference type="Proteomes" id="UP001199816">
    <property type="component" value="Unassembled WGS sequence"/>
</dbReference>
<evidence type="ECO:0000313" key="5">
    <source>
        <dbReference type="EMBL" id="MCD2424078.1"/>
    </source>
</evidence>
<proteinExistence type="predicted"/>
<keyword evidence="5" id="KW-0675">Receptor</keyword>
<reference evidence="5 6" key="1">
    <citation type="submission" date="2021-11" db="EMBL/GenBank/DDBJ databases">
        <title>Genomic of Niabella pedocola.</title>
        <authorList>
            <person name="Wu T."/>
        </authorList>
    </citation>
    <scope>NUCLEOTIDE SEQUENCE [LARGE SCALE GENOMIC DNA]</scope>
    <source>
        <strain evidence="5 6">JCM 31011</strain>
    </source>
</reference>
<comment type="subcellular location">
    <subcellularLocation>
        <location evidence="1">Cell outer membrane</location>
    </subcellularLocation>
</comment>
<comment type="caution">
    <text evidence="5">The sequence shown here is derived from an EMBL/GenBank/DDBJ whole genome shotgun (WGS) entry which is preliminary data.</text>
</comment>
<gene>
    <name evidence="5" type="ORF">LQ567_14965</name>
</gene>
<keyword evidence="2" id="KW-0472">Membrane</keyword>
<organism evidence="5 6">
    <name type="scientific">Niabella pedocola</name>
    <dbReference type="NCBI Taxonomy" id="1752077"/>
    <lineage>
        <taxon>Bacteria</taxon>
        <taxon>Pseudomonadati</taxon>
        <taxon>Bacteroidota</taxon>
        <taxon>Chitinophagia</taxon>
        <taxon>Chitinophagales</taxon>
        <taxon>Chitinophagaceae</taxon>
        <taxon>Niabella</taxon>
    </lineage>
</organism>
<dbReference type="RefSeq" id="WP_231005333.1">
    <property type="nucleotide sequence ID" value="NZ_JAJNEC010000005.1"/>
</dbReference>
<evidence type="ECO:0000256" key="1">
    <source>
        <dbReference type="ARBA" id="ARBA00004442"/>
    </source>
</evidence>